<dbReference type="EMBL" id="KJ776828">
    <property type="protein sequence ID" value="AIA19602.1"/>
    <property type="molecule type" value="Genomic_DNA"/>
</dbReference>
<accession>A0A059SUM9</accession>
<evidence type="ECO:0000256" key="2">
    <source>
        <dbReference type="ARBA" id="ARBA00022448"/>
    </source>
</evidence>
<feature type="coiled-coil region" evidence="12">
    <location>
        <begin position="64"/>
        <end position="101"/>
    </location>
</feature>
<keyword evidence="4 11" id="KW-0812">Transmembrane</keyword>
<evidence type="ECO:0000256" key="8">
    <source>
        <dbReference type="ARBA" id="ARBA00023136"/>
    </source>
</evidence>
<dbReference type="PANTHER" id="PTHR34264">
    <property type="entry name" value="ATP SYNTHASE SUBUNIT B, CHLOROPLASTIC"/>
    <property type="match status" value="1"/>
</dbReference>
<name>A0A023HR62_PYRPE</name>
<keyword evidence="9" id="KW-0066">ATP synthesis</keyword>
<keyword evidence="3 11" id="KW-0138">CF(0)</keyword>
<keyword evidence="2 11" id="KW-0813">Transport</keyword>
<protein>
    <submittedName>
        <fullName evidence="14">ATP synthase CF0 subunit I</fullName>
    </submittedName>
</protein>
<dbReference type="GO" id="GO:0015986">
    <property type="term" value="P:proton motive force-driven ATP synthesis"/>
    <property type="evidence" value="ECO:0007669"/>
    <property type="project" value="InterPro"/>
</dbReference>
<dbReference type="CDD" id="cd06503">
    <property type="entry name" value="ATP-synt_Fo_b"/>
    <property type="match status" value="1"/>
</dbReference>
<evidence type="ECO:0000256" key="5">
    <source>
        <dbReference type="ARBA" id="ARBA00022781"/>
    </source>
</evidence>
<dbReference type="EMBL" id="KJ776827">
    <property type="protein sequence ID" value="AIA19393.1"/>
    <property type="molecule type" value="Genomic_DNA"/>
</dbReference>
<evidence type="ECO:0000256" key="13">
    <source>
        <dbReference type="SAM" id="Phobius"/>
    </source>
</evidence>
<evidence type="ECO:0000313" key="14">
    <source>
        <dbReference type="EMBL" id="AGQ17069.1"/>
    </source>
</evidence>
<dbReference type="GeneID" id="19221592"/>
<keyword evidence="5 11" id="KW-0375">Hydrogen ion transport</keyword>
<dbReference type="RefSeq" id="YP_009027528.1">
    <property type="nucleotide sequence ID" value="NC_024050.1"/>
</dbReference>
<keyword evidence="12" id="KW-0175">Coiled coil</keyword>
<dbReference type="EMBL" id="KJ776833">
    <property type="protein sequence ID" value="AIA20647.1"/>
    <property type="molecule type" value="Genomic_DNA"/>
</dbReference>
<dbReference type="Pfam" id="PF00430">
    <property type="entry name" value="ATP-synt_B"/>
    <property type="match status" value="1"/>
</dbReference>
<comment type="function">
    <text evidence="10">F(1)F(0) ATP synthase produces ATP from ADP in the presence of a proton or sodium gradient. F-type ATPases consist of two structural domains, F(1) containing the extramembraneous catalytic core and F(0) containing the membrane proton channel, linked together by a central stalk and a peripheral stalk. During catalysis, ATP synthesis in the catalytic domain of F(1) is coupled via a rotary mechanism of the central stalk subunits to proton translocation.</text>
</comment>
<comment type="subcellular location">
    <subcellularLocation>
        <location evidence="1">Membrane</location>
        <topology evidence="1">Single-pass membrane protein</topology>
    </subcellularLocation>
</comment>
<dbReference type="EMBL" id="KF515972">
    <property type="protein sequence ID" value="AHB35022.1"/>
    <property type="molecule type" value="Genomic_DNA"/>
</dbReference>
<dbReference type="HAMAP" id="MF_01398">
    <property type="entry name" value="ATP_synth_b_bprime"/>
    <property type="match status" value="1"/>
</dbReference>
<evidence type="ECO:0000256" key="10">
    <source>
        <dbReference type="ARBA" id="ARBA00025198"/>
    </source>
</evidence>
<sequence>MNNIVKIPQIITILSEHSSEHKFGFNSDIFEANVINILLLLFGLIYVLKQFLGSSLNARQIKVLAAIQESEERLEQASARLSESEKQLAQTQIIIDQIKKEAQLTAGKVRSSILAQGQLDIERLAITGKSNIETAEKQIRRQIQQQITFLALKRVTAQLENQVSSKMQLNIIDNNIAKLGDQL</sequence>
<keyword evidence="7 11" id="KW-0406">Ion transport</keyword>
<dbReference type="PANTHER" id="PTHR34264:SF3">
    <property type="entry name" value="ATP SYNTHASE SUBUNIT B, CHLOROPLASTIC"/>
    <property type="match status" value="1"/>
</dbReference>
<evidence type="ECO:0000256" key="7">
    <source>
        <dbReference type="ARBA" id="ARBA00023065"/>
    </source>
</evidence>
<geneLocation type="plastid" evidence="14"/>
<keyword evidence="8 13" id="KW-0472">Membrane</keyword>
<dbReference type="AlphaFoldDB" id="A0A023HR62"/>
<dbReference type="EMBL" id="KJ776835">
    <property type="protein sequence ID" value="AIA21065.1"/>
    <property type="molecule type" value="Genomic_DNA"/>
</dbReference>
<dbReference type="EMBL" id="KJ776834">
    <property type="protein sequence ID" value="AIA20856.1"/>
    <property type="molecule type" value="Genomic_DNA"/>
</dbReference>
<dbReference type="EMBL" id="KJ776829">
    <property type="protein sequence ID" value="AIA19811.1"/>
    <property type="molecule type" value="Genomic_DNA"/>
</dbReference>
<proteinExistence type="inferred from homology"/>
<dbReference type="EMBL" id="KC904971">
    <property type="protein sequence ID" value="AGQ17069.1"/>
    <property type="molecule type" value="Genomic_DNA"/>
</dbReference>
<dbReference type="EMBL" id="KJ776831">
    <property type="protein sequence ID" value="AIA20229.1"/>
    <property type="molecule type" value="Genomic_DNA"/>
</dbReference>
<dbReference type="EMBL" id="KF515973">
    <property type="protein sequence ID" value="AHB35231.1"/>
    <property type="molecule type" value="Genomic_DNA"/>
</dbReference>
<dbReference type="GO" id="GO:0045259">
    <property type="term" value="C:proton-transporting ATP synthase complex"/>
    <property type="evidence" value="ECO:0007669"/>
    <property type="project" value="UniProtKB-KW"/>
</dbReference>
<reference evidence="14" key="1">
    <citation type="journal article" date="2014" name="Sci. Rep.">
        <title>Minimally destructive sampling of type specimens of Pyropia (Bangiales, Rhodophyta) recovers complete plastid and mitochondrial genomes.</title>
        <authorList>
            <person name="Hughey J.R."/>
            <person name="Gabrielson P.W."/>
            <person name="Rohmer L."/>
            <person name="Tortolani J."/>
            <person name="Silva M."/>
            <person name="Miller K.A."/>
            <person name="Young J.D."/>
            <person name="Martell C."/>
            <person name="Ruediger E."/>
        </authorList>
    </citation>
    <scope>NUCLEOTIDE SEQUENCE</scope>
    <source>
        <strain evidence="14">LD 13037</strain>
    </source>
</reference>
<dbReference type="EMBL" id="KJ776830">
    <property type="protein sequence ID" value="AIA20020.1"/>
    <property type="molecule type" value="Genomic_DNA"/>
</dbReference>
<evidence type="ECO:0000256" key="1">
    <source>
        <dbReference type="ARBA" id="ARBA00004167"/>
    </source>
</evidence>
<feature type="transmembrane region" description="Helical" evidence="13">
    <location>
        <begin position="34"/>
        <end position="52"/>
    </location>
</feature>
<evidence type="ECO:0000256" key="11">
    <source>
        <dbReference type="RuleBase" id="RU003848"/>
    </source>
</evidence>
<dbReference type="GO" id="GO:0015078">
    <property type="term" value="F:proton transmembrane transporter activity"/>
    <property type="evidence" value="ECO:0007669"/>
    <property type="project" value="InterPro"/>
</dbReference>
<evidence type="ECO:0000256" key="4">
    <source>
        <dbReference type="ARBA" id="ARBA00022692"/>
    </source>
</evidence>
<gene>
    <name evidence="14" type="primary">atpF</name>
</gene>
<keyword evidence="6 13" id="KW-1133">Transmembrane helix</keyword>
<evidence type="ECO:0000313" key="15">
    <source>
        <dbReference type="EMBL" id="AHB35022.1"/>
    </source>
</evidence>
<evidence type="ECO:0000256" key="12">
    <source>
        <dbReference type="SAM" id="Coils"/>
    </source>
</evidence>
<accession>A0A023HR62</accession>
<evidence type="ECO:0000256" key="6">
    <source>
        <dbReference type="ARBA" id="ARBA00022989"/>
    </source>
</evidence>
<dbReference type="InterPro" id="IPR002146">
    <property type="entry name" value="ATP_synth_b/b'su_bac/chlpt"/>
</dbReference>
<keyword evidence="15" id="KW-0150">Chloroplast</keyword>
<evidence type="ECO:0000256" key="9">
    <source>
        <dbReference type="ARBA" id="ARBA00023310"/>
    </source>
</evidence>
<dbReference type="EMBL" id="KJ776832">
    <property type="protein sequence ID" value="AIA20438.1"/>
    <property type="molecule type" value="Genomic_DNA"/>
</dbReference>
<organism evidence="14">
    <name type="scientific">Pyropia perforata</name>
    <name type="common">Red alga</name>
    <name type="synonym">Porphyra perforata</name>
    <dbReference type="NCBI Taxonomy" id="182771"/>
    <lineage>
        <taxon>Eukaryota</taxon>
        <taxon>Rhodophyta</taxon>
        <taxon>Bangiophyceae</taxon>
        <taxon>Bangiales</taxon>
        <taxon>Bangiaceae</taxon>
        <taxon>Pyropia</taxon>
    </lineage>
</organism>
<keyword evidence="14" id="KW-0934">Plastid</keyword>
<evidence type="ECO:0000256" key="3">
    <source>
        <dbReference type="ARBA" id="ARBA00022547"/>
    </source>
</evidence>
<comment type="similarity">
    <text evidence="11">Belongs to the ATPase B chain family.</text>
</comment>